<dbReference type="InterPro" id="IPR043127">
    <property type="entry name" value="Sec-1-like_dom3a"/>
</dbReference>
<evidence type="ECO:0000256" key="1">
    <source>
        <dbReference type="ARBA" id="ARBA00009884"/>
    </source>
</evidence>
<dbReference type="Gene3D" id="3.90.830.10">
    <property type="entry name" value="Syntaxin Binding Protein 1, Chain A, domain 2"/>
    <property type="match status" value="1"/>
</dbReference>
<dbReference type="InterPro" id="IPR036045">
    <property type="entry name" value="Sec1-like_sf"/>
</dbReference>
<dbReference type="PIRSF" id="PIRSF005715">
    <property type="entry name" value="VPS45_Sec1"/>
    <property type="match status" value="1"/>
</dbReference>
<comment type="similarity">
    <text evidence="1">Belongs to the STXBP/unc-18/SEC1 family.</text>
</comment>
<dbReference type="InterPro" id="IPR001619">
    <property type="entry name" value="Sec1-like"/>
</dbReference>
<dbReference type="Gene3D" id="1.25.40.60">
    <property type="match status" value="1"/>
</dbReference>
<accession>A0A6P6RXK8</accession>
<dbReference type="OrthoDB" id="10266265at2759"/>
<evidence type="ECO:0000313" key="3">
    <source>
        <dbReference type="Proteomes" id="UP000515125"/>
    </source>
</evidence>
<reference evidence="4" key="1">
    <citation type="submission" date="2025-08" db="UniProtKB">
        <authorList>
            <consortium name="RefSeq"/>
        </authorList>
    </citation>
    <scope>IDENTIFICATION</scope>
</reference>
<protein>
    <submittedName>
        <fullName evidence="4">Vacuolar protein sorting-associated protein 45</fullName>
    </submittedName>
</protein>
<name>A0A6P6RXK8_9EIME</name>
<dbReference type="Proteomes" id="UP000515125">
    <property type="component" value="Unplaced"/>
</dbReference>
<sequence>MGKDLVALASRHLRVMLEKAPGPKLLLLDSETTGILACAVSQSEILQKEVFLVARLDALPSGSFEHLSAVCFLRPTSENILLLLRLLQQQQRQPRRLSDGQQDLEQPLEALEPHSRIKELHLFFSGALQRQSEMLKRLARQDEIDKIAQVYEVFVDMYPLGPRLFSLSVPAVSQLQAMVHELLGIRHNRVDLHKVSGIVEDLKEVVLSTTQDEFYKATKTHAQITSLEAMRNFIEQYPECRKMSGSVFKHVTIIHELSRLVQERQLLRVSEFEQDLSTREARGEHLKTILEFLRDDTITNMDKLRLALLYAIRYENDPSVASLKGELRRAGLEAEEVQLLEAITQYSNAAIRSGDLLQNKSFLAVAKNSITKGLQGVTNVFTQHKSLMYSVVDCLIKGEKEPAQEFPVCLLFRGEIEGDNLPRPPISPQPVRGRLRRHAFKGKAANCKSSEQPLNTLSFEASGP</sequence>
<evidence type="ECO:0000313" key="4">
    <source>
        <dbReference type="RefSeq" id="XP_026192598.1"/>
    </source>
</evidence>
<dbReference type="SUPFAM" id="SSF56815">
    <property type="entry name" value="Sec1/munc18-like (SM) proteins"/>
    <property type="match status" value="1"/>
</dbReference>
<proteinExistence type="inferred from homology"/>
<organism evidence="3 4">
    <name type="scientific">Cyclospora cayetanensis</name>
    <dbReference type="NCBI Taxonomy" id="88456"/>
    <lineage>
        <taxon>Eukaryota</taxon>
        <taxon>Sar</taxon>
        <taxon>Alveolata</taxon>
        <taxon>Apicomplexa</taxon>
        <taxon>Conoidasida</taxon>
        <taxon>Coccidia</taxon>
        <taxon>Eucoccidiorida</taxon>
        <taxon>Eimeriorina</taxon>
        <taxon>Eimeriidae</taxon>
        <taxon>Cyclospora</taxon>
    </lineage>
</organism>
<dbReference type="AlphaFoldDB" id="A0A6P6RXK8"/>
<evidence type="ECO:0000256" key="2">
    <source>
        <dbReference type="SAM" id="MobiDB-lite"/>
    </source>
</evidence>
<dbReference type="RefSeq" id="XP_026192598.1">
    <property type="nucleotide sequence ID" value="XM_026336813.1"/>
</dbReference>
<dbReference type="Gene3D" id="3.40.50.2060">
    <property type="match status" value="1"/>
</dbReference>
<feature type="region of interest" description="Disordered" evidence="2">
    <location>
        <begin position="442"/>
        <end position="464"/>
    </location>
</feature>
<keyword evidence="3" id="KW-1185">Reference proteome</keyword>
<dbReference type="GO" id="GO:0016192">
    <property type="term" value="P:vesicle-mediated transport"/>
    <property type="evidence" value="ECO:0007669"/>
    <property type="project" value="InterPro"/>
</dbReference>
<dbReference type="InterPro" id="IPR043154">
    <property type="entry name" value="Sec-1-like_dom1"/>
</dbReference>
<feature type="compositionally biased region" description="Polar residues" evidence="2">
    <location>
        <begin position="447"/>
        <end position="464"/>
    </location>
</feature>
<dbReference type="Pfam" id="PF00995">
    <property type="entry name" value="Sec1"/>
    <property type="match status" value="2"/>
</dbReference>
<gene>
    <name evidence="4" type="primary">LOC34622137</name>
</gene>
<dbReference type="PANTHER" id="PTHR11679">
    <property type="entry name" value="VESICLE PROTEIN SORTING-ASSOCIATED"/>
    <property type="match status" value="1"/>
</dbReference>
<dbReference type="GeneID" id="34622137"/>